<evidence type="ECO:0000256" key="2">
    <source>
        <dbReference type="ARBA" id="ARBA00022448"/>
    </source>
</evidence>
<dbReference type="AlphaFoldDB" id="A0A0K2SKB4"/>
<comment type="subcellular location">
    <subcellularLocation>
        <location evidence="1 7">Cell membrane</location>
        <topology evidence="1 7">Multi-pass membrane protein</topology>
    </subcellularLocation>
</comment>
<evidence type="ECO:0000256" key="1">
    <source>
        <dbReference type="ARBA" id="ARBA00004651"/>
    </source>
</evidence>
<evidence type="ECO:0000256" key="5">
    <source>
        <dbReference type="ARBA" id="ARBA00022989"/>
    </source>
</evidence>
<dbReference type="RefSeq" id="WP_198409758.1">
    <property type="nucleotide sequence ID" value="NZ_AP014924.1"/>
</dbReference>
<dbReference type="KEGG" id="lpil:LIP_1423"/>
<dbReference type="InterPro" id="IPR025966">
    <property type="entry name" value="OppC_N"/>
</dbReference>
<gene>
    <name evidence="9" type="ORF">LIP_1423</name>
</gene>
<dbReference type="PROSITE" id="PS50928">
    <property type="entry name" value="ABC_TM1"/>
    <property type="match status" value="1"/>
</dbReference>
<dbReference type="Proteomes" id="UP000065807">
    <property type="component" value="Chromosome"/>
</dbReference>
<feature type="transmembrane region" description="Helical" evidence="7">
    <location>
        <begin position="112"/>
        <end position="138"/>
    </location>
</feature>
<name>A0A0K2SKB4_LIMPI</name>
<evidence type="ECO:0000259" key="8">
    <source>
        <dbReference type="PROSITE" id="PS50928"/>
    </source>
</evidence>
<comment type="similarity">
    <text evidence="7">Belongs to the binding-protein-dependent transport system permease family.</text>
</comment>
<dbReference type="STRING" id="1555112.LIP_1423"/>
<dbReference type="PATRIC" id="fig|1555112.3.peg.1461"/>
<dbReference type="PANTHER" id="PTHR43386">
    <property type="entry name" value="OLIGOPEPTIDE TRANSPORT SYSTEM PERMEASE PROTEIN APPC"/>
    <property type="match status" value="1"/>
</dbReference>
<evidence type="ECO:0000256" key="4">
    <source>
        <dbReference type="ARBA" id="ARBA00022692"/>
    </source>
</evidence>
<keyword evidence="6 7" id="KW-0472">Membrane</keyword>
<dbReference type="CDD" id="cd06261">
    <property type="entry name" value="TM_PBP2"/>
    <property type="match status" value="1"/>
</dbReference>
<dbReference type="GO" id="GO:0005886">
    <property type="term" value="C:plasma membrane"/>
    <property type="evidence" value="ECO:0007669"/>
    <property type="project" value="UniProtKB-SubCell"/>
</dbReference>
<keyword evidence="5 7" id="KW-1133">Transmembrane helix</keyword>
<reference evidence="10" key="1">
    <citation type="submission" date="2015-07" db="EMBL/GenBank/DDBJ databases">
        <title>Complete genome sequence and phylogenetic analysis of Limnochorda pilosa.</title>
        <authorList>
            <person name="Watanabe M."/>
            <person name="Kojima H."/>
            <person name="Fukui M."/>
        </authorList>
    </citation>
    <scope>NUCLEOTIDE SEQUENCE [LARGE SCALE GENOMIC DNA]</scope>
    <source>
        <strain evidence="10">HC45</strain>
    </source>
</reference>
<dbReference type="InterPro" id="IPR000515">
    <property type="entry name" value="MetI-like"/>
</dbReference>
<keyword evidence="3" id="KW-1003">Cell membrane</keyword>
<feature type="domain" description="ABC transmembrane type-1" evidence="8">
    <location>
        <begin position="110"/>
        <end position="299"/>
    </location>
</feature>
<dbReference type="GO" id="GO:0055085">
    <property type="term" value="P:transmembrane transport"/>
    <property type="evidence" value="ECO:0007669"/>
    <property type="project" value="InterPro"/>
</dbReference>
<keyword evidence="2 7" id="KW-0813">Transport</keyword>
<organism evidence="9 10">
    <name type="scientific">Limnochorda pilosa</name>
    <dbReference type="NCBI Taxonomy" id="1555112"/>
    <lineage>
        <taxon>Bacteria</taxon>
        <taxon>Bacillati</taxon>
        <taxon>Bacillota</taxon>
        <taxon>Limnochordia</taxon>
        <taxon>Limnochordales</taxon>
        <taxon>Limnochordaceae</taxon>
        <taxon>Limnochorda</taxon>
    </lineage>
</organism>
<feature type="transmembrane region" description="Helical" evidence="7">
    <location>
        <begin position="158"/>
        <end position="182"/>
    </location>
</feature>
<dbReference type="SUPFAM" id="SSF161098">
    <property type="entry name" value="MetI-like"/>
    <property type="match status" value="1"/>
</dbReference>
<dbReference type="PANTHER" id="PTHR43386:SF1">
    <property type="entry name" value="D,D-DIPEPTIDE TRANSPORT SYSTEM PERMEASE PROTEIN DDPC-RELATED"/>
    <property type="match status" value="1"/>
</dbReference>
<dbReference type="InterPro" id="IPR035906">
    <property type="entry name" value="MetI-like_sf"/>
</dbReference>
<evidence type="ECO:0000256" key="6">
    <source>
        <dbReference type="ARBA" id="ARBA00023136"/>
    </source>
</evidence>
<feature type="transmembrane region" description="Helical" evidence="7">
    <location>
        <begin position="278"/>
        <end position="299"/>
    </location>
</feature>
<evidence type="ECO:0000256" key="7">
    <source>
        <dbReference type="RuleBase" id="RU363032"/>
    </source>
</evidence>
<keyword evidence="4 7" id="KW-0812">Transmembrane</keyword>
<sequence length="312" mass="34180">MEELERAHELTRRELLEQLEGEHETTNLSAWQLVWREFRKNRLAVVGGVVVLLLVAVALGAPWIAPHDPTRIDPIHKLQPPAWMEGGSWSHPLGTDHLGRDLLSRMIYGSRVSLAVGAVVVLVATSLGVVAGLVSGFFGGVADTVIQRLVEILLAFPYLVLAIALMAVMGPGLTNLFLALVYKEWVTPARVVRAEVLAVKQREYVEAARALGAGPFRIMFRQILPNVLASAVVIATLRVAWVILMESSLSFLGLGVQPPTPSWGTIIADGRSYVFQQWWISTFPGLAILLTVLAINLLGEGLRDALDPRLRE</sequence>
<dbReference type="Pfam" id="PF00528">
    <property type="entry name" value="BPD_transp_1"/>
    <property type="match status" value="1"/>
</dbReference>
<dbReference type="Gene3D" id="1.10.3720.10">
    <property type="entry name" value="MetI-like"/>
    <property type="match status" value="1"/>
</dbReference>
<keyword evidence="10" id="KW-1185">Reference proteome</keyword>
<feature type="transmembrane region" description="Helical" evidence="7">
    <location>
        <begin position="223"/>
        <end position="244"/>
    </location>
</feature>
<protein>
    <submittedName>
        <fullName evidence="9">Peptide ABC transporter permease</fullName>
    </submittedName>
</protein>
<feature type="transmembrane region" description="Helical" evidence="7">
    <location>
        <begin position="43"/>
        <end position="65"/>
    </location>
</feature>
<reference evidence="10" key="2">
    <citation type="journal article" date="2016" name="Int. J. Syst. Evol. Microbiol.">
        <title>Complete genome sequence and cell structure of Limnochorda pilosa, a Gram-negative spore-former within the phylum Firmicutes.</title>
        <authorList>
            <person name="Watanabe M."/>
            <person name="Kojima H."/>
            <person name="Fukui M."/>
        </authorList>
    </citation>
    <scope>NUCLEOTIDE SEQUENCE [LARGE SCALE GENOMIC DNA]</scope>
    <source>
        <strain evidence="10">HC45</strain>
    </source>
</reference>
<accession>A0A0K2SKB4</accession>
<evidence type="ECO:0000256" key="3">
    <source>
        <dbReference type="ARBA" id="ARBA00022475"/>
    </source>
</evidence>
<dbReference type="EMBL" id="AP014924">
    <property type="protein sequence ID" value="BAS27274.1"/>
    <property type="molecule type" value="Genomic_DNA"/>
</dbReference>
<dbReference type="InterPro" id="IPR050366">
    <property type="entry name" value="BP-dependent_transpt_permease"/>
</dbReference>
<proteinExistence type="inferred from homology"/>
<dbReference type="Pfam" id="PF12911">
    <property type="entry name" value="OppC_N"/>
    <property type="match status" value="1"/>
</dbReference>
<evidence type="ECO:0000313" key="10">
    <source>
        <dbReference type="Proteomes" id="UP000065807"/>
    </source>
</evidence>
<evidence type="ECO:0000313" key="9">
    <source>
        <dbReference type="EMBL" id="BAS27274.1"/>
    </source>
</evidence>